<dbReference type="InterPro" id="IPR018641">
    <property type="entry name" value="Trfase_1_rSAM/seldom-assoc"/>
</dbReference>
<gene>
    <name evidence="1" type="ORF">IPN75_13400</name>
</gene>
<dbReference type="Gene3D" id="3.90.550.10">
    <property type="entry name" value="Spore Coat Polysaccharide Biosynthesis Protein SpsA, Chain A"/>
    <property type="match status" value="1"/>
</dbReference>
<sequence length="223" mass="23706">MNAERGTRIGLAILAKAPVPGLAKTRLIPHLGAEGAAALQRWLLQRIVTTALAADIGPVTLWCTPDIGHPAFAVCSAFGPLALRRQPDGDLGERMLAAIAGSTTPFGTVVVGTDCPLLTPALLRRAADALARHDATVVPADDGGYVLIGMRRPSPRVFTAVDWGSGHVMDQTRARLSELGWRWKEFESLRDVDCGEDLAQLTACFPDAVSLAAVEPISRQLDV</sequence>
<dbReference type="Pfam" id="PF09837">
    <property type="entry name" value="DUF2064"/>
    <property type="match status" value="1"/>
</dbReference>
<comment type="caution">
    <text evidence="1">The sequence shown here is derived from an EMBL/GenBank/DDBJ whole genome shotgun (WGS) entry which is preliminary data.</text>
</comment>
<dbReference type="Proteomes" id="UP000808146">
    <property type="component" value="Unassembled WGS sequence"/>
</dbReference>
<dbReference type="InterPro" id="IPR029044">
    <property type="entry name" value="Nucleotide-diphossugar_trans"/>
</dbReference>
<dbReference type="EMBL" id="JADKBR010000017">
    <property type="protein sequence ID" value="MBK8891281.1"/>
    <property type="molecule type" value="Genomic_DNA"/>
</dbReference>
<dbReference type="PANTHER" id="PTHR36529:SF1">
    <property type="entry name" value="GLYCOSYLTRANSFERASE"/>
    <property type="match status" value="1"/>
</dbReference>
<dbReference type="PANTHER" id="PTHR36529">
    <property type="entry name" value="SLL1095 PROTEIN"/>
    <property type="match status" value="1"/>
</dbReference>
<organism evidence="1 2">
    <name type="scientific">Candidatus Dechloromonas phosphorivorans</name>
    <dbReference type="NCBI Taxonomy" id="2899244"/>
    <lineage>
        <taxon>Bacteria</taxon>
        <taxon>Pseudomonadati</taxon>
        <taxon>Pseudomonadota</taxon>
        <taxon>Betaproteobacteria</taxon>
        <taxon>Rhodocyclales</taxon>
        <taxon>Azonexaceae</taxon>
        <taxon>Dechloromonas</taxon>
    </lineage>
</organism>
<proteinExistence type="predicted"/>
<dbReference type="SUPFAM" id="SSF53448">
    <property type="entry name" value="Nucleotide-diphospho-sugar transferases"/>
    <property type="match status" value="1"/>
</dbReference>
<reference evidence="1" key="1">
    <citation type="submission" date="2020-10" db="EMBL/GenBank/DDBJ databases">
        <title>Connecting structure to function with the recovery of over 1000 high-quality activated sludge metagenome-assembled genomes encoding full-length rRNA genes using long-read sequencing.</title>
        <authorList>
            <person name="Singleton C.M."/>
            <person name="Petriglieri F."/>
            <person name="Kristensen J.M."/>
            <person name="Kirkegaard R.H."/>
            <person name="Michaelsen T.Y."/>
            <person name="Andersen M.H."/>
            <person name="Karst S.M."/>
            <person name="Dueholm M.S."/>
            <person name="Nielsen P.H."/>
            <person name="Albertsen M."/>
        </authorList>
    </citation>
    <scope>NUCLEOTIDE SEQUENCE</scope>
    <source>
        <strain evidence="1">OdNE_18-Q3-R46-58_BAT3C.305</strain>
    </source>
</reference>
<evidence type="ECO:0000313" key="1">
    <source>
        <dbReference type="EMBL" id="MBK8891281.1"/>
    </source>
</evidence>
<protein>
    <submittedName>
        <fullName evidence="1">TIGR04282 family arsenosugar biosynthesis glycosyltransferase</fullName>
    </submittedName>
</protein>
<accession>A0A9D7LNI3</accession>
<dbReference type="NCBIfam" id="TIGR04282">
    <property type="entry name" value="glyco_like_cofC"/>
    <property type="match status" value="1"/>
</dbReference>
<name>A0A9D7LNI3_9RHOO</name>
<evidence type="ECO:0000313" key="2">
    <source>
        <dbReference type="Proteomes" id="UP000808146"/>
    </source>
</evidence>
<dbReference type="AlphaFoldDB" id="A0A9D7LNI3"/>